<dbReference type="Proteomes" id="UP000494135">
    <property type="component" value="Unassembled WGS sequence"/>
</dbReference>
<evidence type="ECO:0000313" key="2">
    <source>
        <dbReference type="Proteomes" id="UP000494135"/>
    </source>
</evidence>
<organism evidence="1 2">
    <name type="scientific">Burkholderia puraquae</name>
    <dbReference type="NCBI Taxonomy" id="1904757"/>
    <lineage>
        <taxon>Bacteria</taxon>
        <taxon>Pseudomonadati</taxon>
        <taxon>Pseudomonadota</taxon>
        <taxon>Betaproteobacteria</taxon>
        <taxon>Burkholderiales</taxon>
        <taxon>Burkholderiaceae</taxon>
        <taxon>Burkholderia</taxon>
        <taxon>Burkholderia cepacia complex</taxon>
    </lineage>
</organism>
<protein>
    <recommendedName>
        <fullName evidence="3">LysR substrate-binding domain-containing protein</fullName>
    </recommendedName>
</protein>
<proteinExistence type="predicted"/>
<dbReference type="RefSeq" id="WP_208864979.1">
    <property type="nucleotide sequence ID" value="NZ_CADIKG010000030.1"/>
</dbReference>
<evidence type="ECO:0000313" key="1">
    <source>
        <dbReference type="EMBL" id="CAB3770721.1"/>
    </source>
</evidence>
<dbReference type="EMBL" id="CADIKG010000030">
    <property type="protein sequence ID" value="CAB3770721.1"/>
    <property type="molecule type" value="Genomic_DNA"/>
</dbReference>
<dbReference type="Gene3D" id="3.40.190.10">
    <property type="entry name" value="Periplasmic binding protein-like II"/>
    <property type="match status" value="1"/>
</dbReference>
<dbReference type="AlphaFoldDB" id="A0A6J5EZ63"/>
<accession>A0A6J5EZ63</accession>
<reference evidence="1 2" key="1">
    <citation type="submission" date="2020-04" db="EMBL/GenBank/DDBJ databases">
        <authorList>
            <person name="De Canck E."/>
        </authorList>
    </citation>
    <scope>NUCLEOTIDE SEQUENCE [LARGE SCALE GENOMIC DNA]</scope>
    <source>
        <strain evidence="1 2">LMG 29660</strain>
    </source>
</reference>
<sequence>MTHSMRHAARRLAAPSRGAEALVLKFVENGRPFDVAVEPQLTTSDLRLMLRLALAGAGITFAPDDSLRSHSDEITQNRATVLCKPMCDHRHEGTTTPPIPAEFDCVVE</sequence>
<gene>
    <name evidence="1" type="ORF">LMG29660_06702</name>
</gene>
<name>A0A6J5EZ63_9BURK</name>
<evidence type="ECO:0008006" key="3">
    <source>
        <dbReference type="Google" id="ProtNLM"/>
    </source>
</evidence>